<accession>A0A0L9TAL9</accession>
<organism evidence="1 2">
    <name type="scientific">Phaseolus angularis</name>
    <name type="common">Azuki bean</name>
    <name type="synonym">Vigna angularis</name>
    <dbReference type="NCBI Taxonomy" id="3914"/>
    <lineage>
        <taxon>Eukaryota</taxon>
        <taxon>Viridiplantae</taxon>
        <taxon>Streptophyta</taxon>
        <taxon>Embryophyta</taxon>
        <taxon>Tracheophyta</taxon>
        <taxon>Spermatophyta</taxon>
        <taxon>Magnoliopsida</taxon>
        <taxon>eudicotyledons</taxon>
        <taxon>Gunneridae</taxon>
        <taxon>Pentapetalae</taxon>
        <taxon>rosids</taxon>
        <taxon>fabids</taxon>
        <taxon>Fabales</taxon>
        <taxon>Fabaceae</taxon>
        <taxon>Papilionoideae</taxon>
        <taxon>50 kb inversion clade</taxon>
        <taxon>NPAAA clade</taxon>
        <taxon>indigoferoid/millettioid clade</taxon>
        <taxon>Phaseoleae</taxon>
        <taxon>Vigna</taxon>
    </lineage>
</organism>
<dbReference type="Proteomes" id="UP000053144">
    <property type="component" value="Unassembled WGS sequence"/>
</dbReference>
<proteinExistence type="predicted"/>
<evidence type="ECO:0000313" key="2">
    <source>
        <dbReference type="Proteomes" id="UP000053144"/>
    </source>
</evidence>
<gene>
    <name evidence="1" type="ORF">LR48_Vigan404s002000</name>
</gene>
<dbReference type="Gramene" id="KOM27169">
    <property type="protein sequence ID" value="KOM27169"/>
    <property type="gene ID" value="LR48_Vigan404s002000"/>
</dbReference>
<sequence>MYKNAKSIVPYRLEPNSRKQFTGFGKSPIMKAISSSAREEKGEHSGFQRQTLISIRNLEVVNKLGFEELDGRAKRIRT</sequence>
<dbReference type="EMBL" id="KQ258370">
    <property type="protein sequence ID" value="KOM27169.1"/>
    <property type="molecule type" value="Genomic_DNA"/>
</dbReference>
<dbReference type="AlphaFoldDB" id="A0A0L9TAL9"/>
<evidence type="ECO:0000313" key="1">
    <source>
        <dbReference type="EMBL" id="KOM27169.1"/>
    </source>
</evidence>
<protein>
    <submittedName>
        <fullName evidence="1">Uncharacterized protein</fullName>
    </submittedName>
</protein>
<name>A0A0L9TAL9_PHAAN</name>
<reference evidence="2" key="1">
    <citation type="journal article" date="2015" name="Proc. Natl. Acad. Sci. U.S.A.">
        <title>Genome sequencing of adzuki bean (Vigna angularis) provides insight into high starch and low fat accumulation and domestication.</title>
        <authorList>
            <person name="Yang K."/>
            <person name="Tian Z."/>
            <person name="Chen C."/>
            <person name="Luo L."/>
            <person name="Zhao B."/>
            <person name="Wang Z."/>
            <person name="Yu L."/>
            <person name="Li Y."/>
            <person name="Sun Y."/>
            <person name="Li W."/>
            <person name="Chen Y."/>
            <person name="Li Y."/>
            <person name="Zhang Y."/>
            <person name="Ai D."/>
            <person name="Zhao J."/>
            <person name="Shang C."/>
            <person name="Ma Y."/>
            <person name="Wu B."/>
            <person name="Wang M."/>
            <person name="Gao L."/>
            <person name="Sun D."/>
            <person name="Zhang P."/>
            <person name="Guo F."/>
            <person name="Wang W."/>
            <person name="Li Y."/>
            <person name="Wang J."/>
            <person name="Varshney R.K."/>
            <person name="Wang J."/>
            <person name="Ling H.Q."/>
            <person name="Wan P."/>
        </authorList>
    </citation>
    <scope>NUCLEOTIDE SEQUENCE</scope>
    <source>
        <strain evidence="2">cv. Jingnong 6</strain>
    </source>
</reference>